<gene>
    <name evidence="8" type="ORF">ACG0Z3_01355</name>
</gene>
<evidence type="ECO:0000256" key="6">
    <source>
        <dbReference type="RuleBase" id="RU003915"/>
    </source>
</evidence>
<dbReference type="RefSeq" id="WP_394395363.1">
    <property type="nucleotide sequence ID" value="NZ_JBIGHW010000001.1"/>
</dbReference>
<keyword evidence="4 5" id="KW-0413">Isomerase</keyword>
<name>A0ABW7FC91_9BURK</name>
<accession>A0ABW7FC91</accession>
<dbReference type="PANTHER" id="PTHR43811">
    <property type="entry name" value="FKBP-TYPE PEPTIDYL-PROLYL CIS-TRANS ISOMERASE FKPA"/>
    <property type="match status" value="1"/>
</dbReference>
<comment type="catalytic activity">
    <reaction evidence="1 5 6">
        <text>[protein]-peptidylproline (omega=180) = [protein]-peptidylproline (omega=0)</text>
        <dbReference type="Rhea" id="RHEA:16237"/>
        <dbReference type="Rhea" id="RHEA-COMP:10747"/>
        <dbReference type="Rhea" id="RHEA-COMP:10748"/>
        <dbReference type="ChEBI" id="CHEBI:83833"/>
        <dbReference type="ChEBI" id="CHEBI:83834"/>
        <dbReference type="EC" id="5.2.1.8"/>
    </reaction>
</comment>
<dbReference type="PROSITE" id="PS50059">
    <property type="entry name" value="FKBP_PPIASE"/>
    <property type="match status" value="1"/>
</dbReference>
<evidence type="ECO:0000256" key="1">
    <source>
        <dbReference type="ARBA" id="ARBA00000971"/>
    </source>
</evidence>
<evidence type="ECO:0000259" key="7">
    <source>
        <dbReference type="PROSITE" id="PS50059"/>
    </source>
</evidence>
<dbReference type="Gene3D" id="3.10.50.40">
    <property type="match status" value="1"/>
</dbReference>
<dbReference type="Pfam" id="PF00254">
    <property type="entry name" value="FKBP_C"/>
    <property type="match status" value="1"/>
</dbReference>
<dbReference type="GO" id="GO:0003755">
    <property type="term" value="F:peptidyl-prolyl cis-trans isomerase activity"/>
    <property type="evidence" value="ECO:0007669"/>
    <property type="project" value="UniProtKB-EC"/>
</dbReference>
<reference evidence="8 9" key="1">
    <citation type="submission" date="2024-08" db="EMBL/GenBank/DDBJ databases">
        <authorList>
            <person name="Lu H."/>
        </authorList>
    </citation>
    <scope>NUCLEOTIDE SEQUENCE [LARGE SCALE GENOMIC DNA]</scope>
    <source>
        <strain evidence="8 9">LKC17W</strain>
    </source>
</reference>
<dbReference type="PANTHER" id="PTHR43811:SF19">
    <property type="entry name" value="39 KDA FK506-BINDING NUCLEAR PROTEIN"/>
    <property type="match status" value="1"/>
</dbReference>
<dbReference type="EC" id="5.2.1.8" evidence="6"/>
<dbReference type="InterPro" id="IPR046357">
    <property type="entry name" value="PPIase_dom_sf"/>
</dbReference>
<dbReference type="Proteomes" id="UP001606301">
    <property type="component" value="Unassembled WGS sequence"/>
</dbReference>
<evidence type="ECO:0000256" key="3">
    <source>
        <dbReference type="ARBA" id="ARBA00023110"/>
    </source>
</evidence>
<protein>
    <recommendedName>
        <fullName evidence="6">Peptidyl-prolyl cis-trans isomerase</fullName>
        <ecNumber evidence="6">5.2.1.8</ecNumber>
    </recommendedName>
</protein>
<keyword evidence="3 5" id="KW-0697">Rotamase</keyword>
<keyword evidence="9" id="KW-1185">Reference proteome</keyword>
<dbReference type="EMBL" id="JBIGHW010000001">
    <property type="protein sequence ID" value="MFG6439321.1"/>
    <property type="molecule type" value="Genomic_DNA"/>
</dbReference>
<evidence type="ECO:0000256" key="2">
    <source>
        <dbReference type="ARBA" id="ARBA00006577"/>
    </source>
</evidence>
<dbReference type="InterPro" id="IPR001179">
    <property type="entry name" value="PPIase_FKBP_dom"/>
</dbReference>
<evidence type="ECO:0000256" key="4">
    <source>
        <dbReference type="ARBA" id="ARBA00023235"/>
    </source>
</evidence>
<evidence type="ECO:0000313" key="9">
    <source>
        <dbReference type="Proteomes" id="UP001606301"/>
    </source>
</evidence>
<comment type="similarity">
    <text evidence="2 6">Belongs to the FKBP-type PPIase family.</text>
</comment>
<feature type="domain" description="PPIase FKBP-type" evidence="7">
    <location>
        <begin position="26"/>
        <end position="117"/>
    </location>
</feature>
<proteinExistence type="inferred from homology"/>
<evidence type="ECO:0000256" key="5">
    <source>
        <dbReference type="PROSITE-ProRule" id="PRU00277"/>
    </source>
</evidence>
<evidence type="ECO:0000313" key="8">
    <source>
        <dbReference type="EMBL" id="MFG6439321.1"/>
    </source>
</evidence>
<dbReference type="SUPFAM" id="SSF54534">
    <property type="entry name" value="FKBP-like"/>
    <property type="match status" value="1"/>
</dbReference>
<comment type="caution">
    <text evidence="8">The sequence shown here is derived from an EMBL/GenBank/DDBJ whole genome shotgun (WGS) entry which is preliminary data.</text>
</comment>
<sequence>MTLQTTASGLQFEDRVVGEGAVAAKGQRVSVHYTGWLYKDGLRGKKFDSSKDRGQAFKFKLGGGEVIAGWDEGVQGMKVGGTRMLVLPPELGYGAYGAGGVIPPNATLLFEVDLLAV</sequence>
<organism evidence="8 9">
    <name type="scientific">Pelomonas margarita</name>
    <dbReference type="NCBI Taxonomy" id="3299031"/>
    <lineage>
        <taxon>Bacteria</taxon>
        <taxon>Pseudomonadati</taxon>
        <taxon>Pseudomonadota</taxon>
        <taxon>Betaproteobacteria</taxon>
        <taxon>Burkholderiales</taxon>
        <taxon>Sphaerotilaceae</taxon>
        <taxon>Roseateles</taxon>
    </lineage>
</organism>